<dbReference type="InterPro" id="IPR015879">
    <property type="entry name" value="Ring_hydroxy_dOase_asu_C_dom"/>
</dbReference>
<dbReference type="PANTHER" id="PTHR43756">
    <property type="entry name" value="CHOLINE MONOOXYGENASE, CHLOROPLASTIC"/>
    <property type="match status" value="1"/>
</dbReference>
<sequence length="455" mass="50260">MNSVIPIIPIAATSPIDIQSLVQPDRVHKRVYTDPAIFELEMDRVFGQAWIYIGHESQVPKPGDYFTTRLGREPVVMVRHTDGQVHVMFNRCPHKGAKLVPDGSGSAGKFLRCLYHGWTFKCDGSLLSVPLRSGYECTALDLKDPQYGVRKVARVASHRGFVFASLSEDGPELKEFLGGVATSLDNFCDRAPEGEVEVAGGVQRVIQRNNWKIFFENLHDTIHAVATHESSWRAAKEEHEAMPAGTPKPFEVVIVDGNGEPLEFWEKLELKGYDHGHGFMEGIFVPPTDPVSLAYVASLEAAKGAERTDEILRVNRHNTIVYPSCSPHTSFQQIRVIRPLSVDRTLVEIFSFRLKGAPEATFQRTLKYTNIVNSPSSNVMPDDLEAYNRVQEGLGSDGGDWVSMHRAAGRDQPLPGGRASNGNSEMPSRNMFAAWAGYMGVDTGAKTNEHAGSAE</sequence>
<dbReference type="Pfam" id="PF00848">
    <property type="entry name" value="Ring_hydroxyl_A"/>
    <property type="match status" value="1"/>
</dbReference>
<dbReference type="Gene3D" id="2.102.10.10">
    <property type="entry name" value="Rieske [2Fe-2S] iron-sulphur domain"/>
    <property type="match status" value="1"/>
</dbReference>
<comment type="similarity">
    <text evidence="1">Belongs to the bacterial ring-hydroxylating dioxygenase alpha subunit family.</text>
</comment>
<feature type="region of interest" description="Disordered" evidence="7">
    <location>
        <begin position="397"/>
        <end position="426"/>
    </location>
</feature>
<gene>
    <name evidence="9" type="ORF">CKY39_11620</name>
</gene>
<evidence type="ECO:0000256" key="4">
    <source>
        <dbReference type="ARBA" id="ARBA00023002"/>
    </source>
</evidence>
<dbReference type="InterPro" id="IPR001663">
    <property type="entry name" value="Rng_hydr_dOase-A"/>
</dbReference>
<dbReference type="GO" id="GO:0016491">
    <property type="term" value="F:oxidoreductase activity"/>
    <property type="evidence" value="ECO:0007669"/>
    <property type="project" value="UniProtKB-KW"/>
</dbReference>
<dbReference type="PANTHER" id="PTHR43756:SF1">
    <property type="entry name" value="3-PHENYLPROPIONATE_CINNAMIC ACID DIOXYGENASE SUBUNIT ALPHA"/>
    <property type="match status" value="1"/>
</dbReference>
<dbReference type="PRINTS" id="PR00090">
    <property type="entry name" value="RNGDIOXGNASE"/>
</dbReference>
<evidence type="ECO:0000256" key="1">
    <source>
        <dbReference type="ARBA" id="ARBA00008751"/>
    </source>
</evidence>
<evidence type="ECO:0000256" key="3">
    <source>
        <dbReference type="ARBA" id="ARBA00022723"/>
    </source>
</evidence>
<reference evidence="9 10" key="1">
    <citation type="submission" date="2017-09" db="EMBL/GenBank/DDBJ databases">
        <title>The diverse metabolic capabilities of V. boronicumulans make it an excellent choice for continued studies on novel biodegradation.</title>
        <authorList>
            <person name="Sun S."/>
        </authorList>
    </citation>
    <scope>NUCLEOTIDE SEQUENCE [LARGE SCALE GENOMIC DNA]</scope>
    <source>
        <strain evidence="9 10">J1</strain>
    </source>
</reference>
<organism evidence="9 10">
    <name type="scientific">Variovorax boronicumulans</name>
    <dbReference type="NCBI Taxonomy" id="436515"/>
    <lineage>
        <taxon>Bacteria</taxon>
        <taxon>Pseudomonadati</taxon>
        <taxon>Pseudomonadota</taxon>
        <taxon>Betaproteobacteria</taxon>
        <taxon>Burkholderiales</taxon>
        <taxon>Comamonadaceae</taxon>
        <taxon>Variovorax</taxon>
    </lineage>
</organism>
<keyword evidence="6" id="KW-0411">Iron-sulfur</keyword>
<proteinExistence type="inferred from homology"/>
<dbReference type="EMBL" id="CP023284">
    <property type="protein sequence ID" value="ATA57706.1"/>
    <property type="molecule type" value="Genomic_DNA"/>
</dbReference>
<dbReference type="SUPFAM" id="SSF50022">
    <property type="entry name" value="ISP domain"/>
    <property type="match status" value="1"/>
</dbReference>
<dbReference type="CDD" id="cd08879">
    <property type="entry name" value="RHO_alpha_C_AntDO-like"/>
    <property type="match status" value="1"/>
</dbReference>
<evidence type="ECO:0000313" key="10">
    <source>
        <dbReference type="Proteomes" id="UP000217154"/>
    </source>
</evidence>
<keyword evidence="2" id="KW-0001">2Fe-2S</keyword>
<evidence type="ECO:0000259" key="8">
    <source>
        <dbReference type="PROSITE" id="PS51296"/>
    </source>
</evidence>
<dbReference type="InterPro" id="IPR036922">
    <property type="entry name" value="Rieske_2Fe-2S_sf"/>
</dbReference>
<evidence type="ECO:0000256" key="6">
    <source>
        <dbReference type="ARBA" id="ARBA00023014"/>
    </source>
</evidence>
<evidence type="ECO:0000256" key="7">
    <source>
        <dbReference type="SAM" id="MobiDB-lite"/>
    </source>
</evidence>
<keyword evidence="4" id="KW-0560">Oxidoreductase</keyword>
<protein>
    <submittedName>
        <fullName evidence="9">Ribosomal subunit interface protein</fullName>
    </submittedName>
</protein>
<dbReference type="GO" id="GO:0051537">
    <property type="term" value="F:2 iron, 2 sulfur cluster binding"/>
    <property type="evidence" value="ECO:0007669"/>
    <property type="project" value="UniProtKB-KW"/>
</dbReference>
<dbReference type="Gene3D" id="3.90.380.10">
    <property type="entry name" value="Naphthalene 1,2-dioxygenase Alpha Subunit, Chain A, domain 1"/>
    <property type="match status" value="1"/>
</dbReference>
<dbReference type="PROSITE" id="PS51296">
    <property type="entry name" value="RIESKE"/>
    <property type="match status" value="1"/>
</dbReference>
<accession>A0A250DTK8</accession>
<dbReference type="Proteomes" id="UP000217154">
    <property type="component" value="Chromosome"/>
</dbReference>
<feature type="domain" description="Rieske" evidence="8">
    <location>
        <begin position="51"/>
        <end position="149"/>
    </location>
</feature>
<dbReference type="RefSeq" id="WP_095747529.1">
    <property type="nucleotide sequence ID" value="NZ_CP023284.1"/>
</dbReference>
<evidence type="ECO:0000313" key="9">
    <source>
        <dbReference type="EMBL" id="ATA57706.1"/>
    </source>
</evidence>
<dbReference type="AlphaFoldDB" id="A0A250DTK8"/>
<dbReference type="Pfam" id="PF00355">
    <property type="entry name" value="Rieske"/>
    <property type="match status" value="1"/>
</dbReference>
<dbReference type="GO" id="GO:0005506">
    <property type="term" value="F:iron ion binding"/>
    <property type="evidence" value="ECO:0007669"/>
    <property type="project" value="InterPro"/>
</dbReference>
<name>A0A250DTK8_9BURK</name>
<keyword evidence="3" id="KW-0479">Metal-binding</keyword>
<evidence type="ECO:0000256" key="5">
    <source>
        <dbReference type="ARBA" id="ARBA00023004"/>
    </source>
</evidence>
<dbReference type="SUPFAM" id="SSF55961">
    <property type="entry name" value="Bet v1-like"/>
    <property type="match status" value="1"/>
</dbReference>
<dbReference type="InterPro" id="IPR017941">
    <property type="entry name" value="Rieske_2Fe-2S"/>
</dbReference>
<evidence type="ECO:0000256" key="2">
    <source>
        <dbReference type="ARBA" id="ARBA00022714"/>
    </source>
</evidence>
<keyword evidence="5" id="KW-0408">Iron</keyword>
<dbReference type="KEGG" id="vbo:CKY39_11620"/>